<dbReference type="EMBL" id="JACAZI010000020">
    <property type="protein sequence ID" value="KAF7338943.1"/>
    <property type="molecule type" value="Genomic_DNA"/>
</dbReference>
<dbReference type="AlphaFoldDB" id="A0A8H6XCS1"/>
<accession>A0A8H6XCS1</accession>
<dbReference type="Proteomes" id="UP000620124">
    <property type="component" value="Unassembled WGS sequence"/>
</dbReference>
<evidence type="ECO:0000313" key="2">
    <source>
        <dbReference type="Proteomes" id="UP000620124"/>
    </source>
</evidence>
<sequence>MSSPSTLTTIPADIHYHLLSILPDFYDLGAVIRTHRCFHDVYKTRRKTLLDDVAKNLLGCLFDEAVLLARAQEATYGLGDPSVKGFSSDTVILVVNNDYILKSLEMVVFGLMKADEKKFDIYDAESLERFVEEPFTEEASPTESIRFKAAGYRFWRFVLQPAKKRTAFLKKLAPNELLELRHFVSGISNLIYAIRRQPQESDHDWDFISSVQSTGPENILRLWMALQNGDPEFEEELAGAGYSINGDEGFFDYPYVDIMEKKKLNEIRGIDALAPIFDGDNEKMHEMLDEFSQKAGTDAES</sequence>
<comment type="caution">
    <text evidence="1">The sequence shown here is derived from an EMBL/GenBank/DDBJ whole genome shotgun (WGS) entry which is preliminary data.</text>
</comment>
<reference evidence="1" key="1">
    <citation type="submission" date="2020-05" db="EMBL/GenBank/DDBJ databases">
        <title>Mycena genomes resolve the evolution of fungal bioluminescence.</title>
        <authorList>
            <person name="Tsai I.J."/>
        </authorList>
    </citation>
    <scope>NUCLEOTIDE SEQUENCE</scope>
    <source>
        <strain evidence="1">CCC161011</strain>
    </source>
</reference>
<gene>
    <name evidence="1" type="ORF">MVEN_01970500</name>
</gene>
<keyword evidence="2" id="KW-1185">Reference proteome</keyword>
<proteinExistence type="predicted"/>
<name>A0A8H6XCS1_9AGAR</name>
<dbReference type="OrthoDB" id="2965718at2759"/>
<organism evidence="1 2">
    <name type="scientific">Mycena venus</name>
    <dbReference type="NCBI Taxonomy" id="2733690"/>
    <lineage>
        <taxon>Eukaryota</taxon>
        <taxon>Fungi</taxon>
        <taxon>Dikarya</taxon>
        <taxon>Basidiomycota</taxon>
        <taxon>Agaricomycotina</taxon>
        <taxon>Agaricomycetes</taxon>
        <taxon>Agaricomycetidae</taxon>
        <taxon>Agaricales</taxon>
        <taxon>Marasmiineae</taxon>
        <taxon>Mycenaceae</taxon>
        <taxon>Mycena</taxon>
    </lineage>
</organism>
<evidence type="ECO:0000313" key="1">
    <source>
        <dbReference type="EMBL" id="KAF7338943.1"/>
    </source>
</evidence>
<protein>
    <submittedName>
        <fullName evidence="1">Uncharacterized protein</fullName>
    </submittedName>
</protein>